<proteinExistence type="predicted"/>
<dbReference type="Pfam" id="PF02811">
    <property type="entry name" value="PHP"/>
    <property type="match status" value="1"/>
</dbReference>
<gene>
    <name evidence="2" type="ORF">ACFSYH_09655</name>
</gene>
<protein>
    <submittedName>
        <fullName evidence="2">PHP domain-containing protein</fullName>
    </submittedName>
</protein>
<dbReference type="SUPFAM" id="SSF89550">
    <property type="entry name" value="PHP domain-like"/>
    <property type="match status" value="1"/>
</dbReference>
<dbReference type="InterPro" id="IPR052018">
    <property type="entry name" value="PHP_domain"/>
</dbReference>
<dbReference type="RefSeq" id="WP_377466749.1">
    <property type="nucleotide sequence ID" value="NZ_JBHUOP010000004.1"/>
</dbReference>
<dbReference type="PANTHER" id="PTHR42924:SF3">
    <property type="entry name" value="POLYMERASE_HISTIDINOL PHOSPHATASE N-TERMINAL DOMAIN-CONTAINING PROTEIN"/>
    <property type="match status" value="1"/>
</dbReference>
<accession>A0ABW5XHV7</accession>
<name>A0ABW5XHV7_9MICO</name>
<keyword evidence="3" id="KW-1185">Reference proteome</keyword>
<dbReference type="InterPro" id="IPR003141">
    <property type="entry name" value="Pol/His_phosphatase_N"/>
</dbReference>
<reference evidence="3" key="1">
    <citation type="journal article" date="2019" name="Int. J. Syst. Evol. Microbiol.">
        <title>The Global Catalogue of Microorganisms (GCM) 10K type strain sequencing project: providing services to taxonomists for standard genome sequencing and annotation.</title>
        <authorList>
            <consortium name="The Broad Institute Genomics Platform"/>
            <consortium name="The Broad Institute Genome Sequencing Center for Infectious Disease"/>
            <person name="Wu L."/>
            <person name="Ma J."/>
        </authorList>
    </citation>
    <scope>NUCLEOTIDE SEQUENCE [LARGE SCALE GENOMIC DNA]</scope>
    <source>
        <strain evidence="3">KCTC 33576</strain>
    </source>
</reference>
<evidence type="ECO:0000313" key="3">
    <source>
        <dbReference type="Proteomes" id="UP001597391"/>
    </source>
</evidence>
<dbReference type="InterPro" id="IPR016195">
    <property type="entry name" value="Pol/histidinol_Pase-like"/>
</dbReference>
<dbReference type="CDD" id="cd07438">
    <property type="entry name" value="PHP_HisPPase_AMP"/>
    <property type="match status" value="1"/>
</dbReference>
<sequence>MRIDLHTHTTFSDGTDTPTELLVNAKAAGLDVVAIVDHDSTLGWDEAEAAAHDTGVALVRGTEVSALYRGISVHLLCYLQNPEHSALLLQHEKVRDARVNRAQRMVEALTIDFGITWEDILEQTVEGTTIGRPHIADAIVAAGHVPDRSAAFATMLYPGSRYYVPHYAPDALDAIRTIRAAGGVAVFAHPGASDRGRVVSDSVIAEFAEAGLQGLEVFHRDNPTDQRERLTGLARELNLFITGSSDYHGDGKPNRLGENTTDPEVFARIEELGVTPVVRS</sequence>
<evidence type="ECO:0000313" key="2">
    <source>
        <dbReference type="EMBL" id="MFD2840835.1"/>
    </source>
</evidence>
<dbReference type="Gene3D" id="3.20.20.140">
    <property type="entry name" value="Metal-dependent hydrolases"/>
    <property type="match status" value="1"/>
</dbReference>
<dbReference type="Proteomes" id="UP001597391">
    <property type="component" value="Unassembled WGS sequence"/>
</dbReference>
<dbReference type="Gene3D" id="1.10.150.650">
    <property type="match status" value="1"/>
</dbReference>
<organism evidence="2 3">
    <name type="scientific">Populibacterium corticicola</name>
    <dbReference type="NCBI Taxonomy" id="1812826"/>
    <lineage>
        <taxon>Bacteria</taxon>
        <taxon>Bacillati</taxon>
        <taxon>Actinomycetota</taxon>
        <taxon>Actinomycetes</taxon>
        <taxon>Micrococcales</taxon>
        <taxon>Jonesiaceae</taxon>
        <taxon>Populibacterium</taxon>
    </lineage>
</organism>
<dbReference type="EMBL" id="JBHUOP010000004">
    <property type="protein sequence ID" value="MFD2840835.1"/>
    <property type="molecule type" value="Genomic_DNA"/>
</dbReference>
<evidence type="ECO:0000259" key="1">
    <source>
        <dbReference type="SMART" id="SM00481"/>
    </source>
</evidence>
<dbReference type="InterPro" id="IPR004013">
    <property type="entry name" value="PHP_dom"/>
</dbReference>
<dbReference type="SMART" id="SM00481">
    <property type="entry name" value="POLIIIAc"/>
    <property type="match status" value="1"/>
</dbReference>
<feature type="domain" description="Polymerase/histidinol phosphatase N-terminal" evidence="1">
    <location>
        <begin position="3"/>
        <end position="68"/>
    </location>
</feature>
<dbReference type="PANTHER" id="PTHR42924">
    <property type="entry name" value="EXONUCLEASE"/>
    <property type="match status" value="1"/>
</dbReference>
<comment type="caution">
    <text evidence="2">The sequence shown here is derived from an EMBL/GenBank/DDBJ whole genome shotgun (WGS) entry which is preliminary data.</text>
</comment>